<evidence type="ECO:0000313" key="3">
    <source>
        <dbReference type="Proteomes" id="UP000187203"/>
    </source>
</evidence>
<keyword evidence="3" id="KW-1185">Reference proteome</keyword>
<sequence length="31" mass="3448">MGQGRPRVLGLEPPALLKAKPKFQDSRLKSE</sequence>
<feature type="region of interest" description="Disordered" evidence="1">
    <location>
        <begin position="1"/>
        <end position="31"/>
    </location>
</feature>
<dbReference type="Proteomes" id="UP000187203">
    <property type="component" value="Unassembled WGS sequence"/>
</dbReference>
<proteinExistence type="predicted"/>
<evidence type="ECO:0000313" key="2">
    <source>
        <dbReference type="EMBL" id="OMP00656.1"/>
    </source>
</evidence>
<feature type="compositionally biased region" description="Basic and acidic residues" evidence="1">
    <location>
        <begin position="22"/>
        <end position="31"/>
    </location>
</feature>
<gene>
    <name evidence="2" type="ORF">COLO4_12508</name>
</gene>
<accession>A0A1R3K0S4</accession>
<organism evidence="2 3">
    <name type="scientific">Corchorus olitorius</name>
    <dbReference type="NCBI Taxonomy" id="93759"/>
    <lineage>
        <taxon>Eukaryota</taxon>
        <taxon>Viridiplantae</taxon>
        <taxon>Streptophyta</taxon>
        <taxon>Embryophyta</taxon>
        <taxon>Tracheophyta</taxon>
        <taxon>Spermatophyta</taxon>
        <taxon>Magnoliopsida</taxon>
        <taxon>eudicotyledons</taxon>
        <taxon>Gunneridae</taxon>
        <taxon>Pentapetalae</taxon>
        <taxon>rosids</taxon>
        <taxon>malvids</taxon>
        <taxon>Malvales</taxon>
        <taxon>Malvaceae</taxon>
        <taxon>Grewioideae</taxon>
        <taxon>Apeibeae</taxon>
        <taxon>Corchorus</taxon>
    </lineage>
</organism>
<evidence type="ECO:0000256" key="1">
    <source>
        <dbReference type="SAM" id="MobiDB-lite"/>
    </source>
</evidence>
<reference evidence="3" key="1">
    <citation type="submission" date="2013-09" db="EMBL/GenBank/DDBJ databases">
        <title>Corchorus olitorius genome sequencing.</title>
        <authorList>
            <person name="Alam M."/>
            <person name="Haque M.S."/>
            <person name="Islam M.S."/>
            <person name="Emdad E.M."/>
            <person name="Islam M.M."/>
            <person name="Ahmed B."/>
            <person name="Halim A."/>
            <person name="Hossen Q.M.M."/>
            <person name="Hossain M.Z."/>
            <person name="Ahmed R."/>
            <person name="Khan M.M."/>
            <person name="Islam R."/>
            <person name="Rashid M.M."/>
            <person name="Khan S.A."/>
            <person name="Rahman M.S."/>
            <person name="Alam M."/>
            <person name="Yahiya A.S."/>
            <person name="Khan M.S."/>
            <person name="Azam M.S."/>
            <person name="Haque T."/>
            <person name="Lashkar M.Z.H."/>
            <person name="Akhand A.I."/>
            <person name="Morshed G."/>
            <person name="Roy S."/>
            <person name="Uddin K.S."/>
            <person name="Rabeya T."/>
            <person name="Hossain A.S."/>
            <person name="Chowdhury A."/>
            <person name="Snigdha A.R."/>
            <person name="Mortoza M.S."/>
            <person name="Matin S.A."/>
            <person name="Hoque S.M.E."/>
            <person name="Islam M.K."/>
            <person name="Roy D.K."/>
            <person name="Haider R."/>
            <person name="Moosa M.M."/>
            <person name="Elias S.M."/>
            <person name="Hasan A.M."/>
            <person name="Jahan S."/>
            <person name="Shafiuddin M."/>
            <person name="Mahmood N."/>
            <person name="Shommy N.S."/>
        </authorList>
    </citation>
    <scope>NUCLEOTIDE SEQUENCE [LARGE SCALE GENOMIC DNA]</scope>
    <source>
        <strain evidence="3">cv. O-4</strain>
    </source>
</reference>
<dbReference type="AlphaFoldDB" id="A0A1R3K0S4"/>
<protein>
    <submittedName>
        <fullName evidence="2">Uncharacterized protein</fullName>
    </submittedName>
</protein>
<comment type="caution">
    <text evidence="2">The sequence shown here is derived from an EMBL/GenBank/DDBJ whole genome shotgun (WGS) entry which is preliminary data.</text>
</comment>
<name>A0A1R3K0S4_9ROSI</name>
<dbReference type="EMBL" id="AWUE01014926">
    <property type="protein sequence ID" value="OMP00656.1"/>
    <property type="molecule type" value="Genomic_DNA"/>
</dbReference>